<organism evidence="3 4">
    <name type="scientific">Roseiconus lacunae</name>
    <dbReference type="NCBI Taxonomy" id="2605694"/>
    <lineage>
        <taxon>Bacteria</taxon>
        <taxon>Pseudomonadati</taxon>
        <taxon>Planctomycetota</taxon>
        <taxon>Planctomycetia</taxon>
        <taxon>Pirellulales</taxon>
        <taxon>Pirellulaceae</taxon>
        <taxon>Roseiconus</taxon>
    </lineage>
</organism>
<evidence type="ECO:0000313" key="4">
    <source>
        <dbReference type="Proteomes" id="UP001239462"/>
    </source>
</evidence>
<sequence length="129" mass="14429">MTYRFRFPMLLGAALFAATLSLSGCSDSGTASTDATPASGEHADHDEHGDHDNAEHQHGEWWCGEHGVPEEECAQCDKSLVADFKAKGDWCEEHNRPDSQCFIHHPENFEKYASLYEAKFGERPEMPTE</sequence>
<keyword evidence="4" id="KW-1185">Reference proteome</keyword>
<name>A0ABT7PF15_9BACT</name>
<dbReference type="PROSITE" id="PS51257">
    <property type="entry name" value="PROKAR_LIPOPROTEIN"/>
    <property type="match status" value="1"/>
</dbReference>
<dbReference type="Proteomes" id="UP001239462">
    <property type="component" value="Unassembled WGS sequence"/>
</dbReference>
<proteinExistence type="predicted"/>
<feature type="compositionally biased region" description="Basic and acidic residues" evidence="1">
    <location>
        <begin position="41"/>
        <end position="57"/>
    </location>
</feature>
<feature type="chain" id="PRO_5047413398" evidence="2">
    <location>
        <begin position="24"/>
        <end position="129"/>
    </location>
</feature>
<gene>
    <name evidence="3" type="ORF">QTN89_06570</name>
</gene>
<evidence type="ECO:0000313" key="3">
    <source>
        <dbReference type="EMBL" id="MDM4015087.1"/>
    </source>
</evidence>
<accession>A0ABT7PF15</accession>
<evidence type="ECO:0000256" key="1">
    <source>
        <dbReference type="SAM" id="MobiDB-lite"/>
    </source>
</evidence>
<protein>
    <submittedName>
        <fullName evidence="3">RND transporter</fullName>
    </submittedName>
</protein>
<feature type="signal peptide" evidence="2">
    <location>
        <begin position="1"/>
        <end position="23"/>
    </location>
</feature>
<keyword evidence="2" id="KW-0732">Signal</keyword>
<dbReference type="EMBL" id="JASZZN010000004">
    <property type="protein sequence ID" value="MDM4015087.1"/>
    <property type="molecule type" value="Genomic_DNA"/>
</dbReference>
<evidence type="ECO:0000256" key="2">
    <source>
        <dbReference type="SAM" id="SignalP"/>
    </source>
</evidence>
<dbReference type="RefSeq" id="WP_149496441.1">
    <property type="nucleotide sequence ID" value="NZ_JASZZN010000004.1"/>
</dbReference>
<comment type="caution">
    <text evidence="3">The sequence shown here is derived from an EMBL/GenBank/DDBJ whole genome shotgun (WGS) entry which is preliminary data.</text>
</comment>
<feature type="region of interest" description="Disordered" evidence="1">
    <location>
        <begin position="28"/>
        <end position="57"/>
    </location>
</feature>
<reference evidence="3 4" key="1">
    <citation type="submission" date="2023-06" db="EMBL/GenBank/DDBJ databases">
        <title>Roseiconus lacunae JC819 isolated from Gulf of Mannar region, Tamil Nadu.</title>
        <authorList>
            <person name="Pk S."/>
            <person name="Ch S."/>
            <person name="Ch V.R."/>
        </authorList>
    </citation>
    <scope>NUCLEOTIDE SEQUENCE [LARGE SCALE GENOMIC DNA]</scope>
    <source>
        <strain evidence="3 4">JC819</strain>
    </source>
</reference>